<reference evidence="3 4" key="1">
    <citation type="submission" date="2019-06" db="EMBL/GenBank/DDBJ databases">
        <title>Sequencing the genomes of 1000 actinobacteria strains.</title>
        <authorList>
            <person name="Klenk H.-P."/>
        </authorList>
    </citation>
    <scope>NUCLEOTIDE SEQUENCE [LARGE SCALE GENOMIC DNA]</scope>
    <source>
        <strain evidence="3 4">DSM 18607</strain>
    </source>
</reference>
<keyword evidence="4" id="KW-1185">Reference proteome</keyword>
<feature type="domain" description="Acyl-CoA thioesterase-like C-terminal" evidence="2">
    <location>
        <begin position="137"/>
        <end position="273"/>
    </location>
</feature>
<accession>A0A542DWE1</accession>
<dbReference type="Proteomes" id="UP000317893">
    <property type="component" value="Unassembled WGS sequence"/>
</dbReference>
<protein>
    <submittedName>
        <fullName evidence="3">Acyl-CoA thioesterase</fullName>
    </submittedName>
</protein>
<dbReference type="PANTHER" id="PTHR38110">
    <property type="entry name" value="CHROMOSOME 23, WHOLE GENOME SHOTGUN SEQUENCE"/>
    <property type="match status" value="1"/>
</dbReference>
<dbReference type="RefSeq" id="WP_211355905.1">
    <property type="nucleotide sequence ID" value="NZ_BAAAPR010000006.1"/>
</dbReference>
<evidence type="ECO:0000259" key="1">
    <source>
        <dbReference type="Pfam" id="PF13622"/>
    </source>
</evidence>
<dbReference type="InterPro" id="IPR042171">
    <property type="entry name" value="Acyl-CoA_hotdog"/>
</dbReference>
<sequence>MTSEYDAALDLTPAEVPGRWAGRFSDGWSIGQAVNGGLVMAVAVEALHRQLAEQGDAAHPDLVAVSAFFLTASQPGPVVVDTEVLRPGRTLTTGQVSLQQPGEDGTPVPRMRSLVSVGALTGTPARRQPPPVDLPAPEDCVGSGDAPPGGLASSTLLQRLDLRLDPSCVGWAVGRPSGRGVMRGWFRFADGREPDPTSLLLALDGLPPVAFELGIPGWAPTLELTAHVWARPAPGWLRVEVTSEVLSDATMEEDARVWDSSGRLVAHSRQLCGVRVPEGWAPAG</sequence>
<dbReference type="Pfam" id="PF20789">
    <property type="entry name" value="4HBT_3C"/>
    <property type="match status" value="1"/>
</dbReference>
<comment type="caution">
    <text evidence="3">The sequence shown here is derived from an EMBL/GenBank/DDBJ whole genome shotgun (WGS) entry which is preliminary data.</text>
</comment>
<dbReference type="PANTHER" id="PTHR38110:SF1">
    <property type="entry name" value="THIOESTERASE DOMAIN-CONTAINING PROTEIN"/>
    <property type="match status" value="1"/>
</dbReference>
<evidence type="ECO:0000313" key="4">
    <source>
        <dbReference type="Proteomes" id="UP000317893"/>
    </source>
</evidence>
<dbReference type="InterPro" id="IPR052389">
    <property type="entry name" value="Sec_Metab_Biosynth-Assoc"/>
</dbReference>
<dbReference type="InterPro" id="IPR049449">
    <property type="entry name" value="TesB_ACOT8-like_N"/>
</dbReference>
<dbReference type="InterPro" id="IPR049450">
    <property type="entry name" value="ACOT8-like_C"/>
</dbReference>
<name>A0A542DWE1_9MICO</name>
<dbReference type="EMBL" id="VFMN01000001">
    <property type="protein sequence ID" value="TQJ07408.1"/>
    <property type="molecule type" value="Genomic_DNA"/>
</dbReference>
<evidence type="ECO:0000259" key="2">
    <source>
        <dbReference type="Pfam" id="PF20789"/>
    </source>
</evidence>
<dbReference type="Gene3D" id="2.40.160.210">
    <property type="entry name" value="Acyl-CoA thioesterase, double hotdog domain"/>
    <property type="match status" value="1"/>
</dbReference>
<dbReference type="Pfam" id="PF13622">
    <property type="entry name" value="4HBT_3"/>
    <property type="match status" value="1"/>
</dbReference>
<gene>
    <name evidence="3" type="ORF">FB458_0470</name>
</gene>
<evidence type="ECO:0000313" key="3">
    <source>
        <dbReference type="EMBL" id="TQJ07408.1"/>
    </source>
</evidence>
<dbReference type="SUPFAM" id="SSF54637">
    <property type="entry name" value="Thioesterase/thiol ester dehydrase-isomerase"/>
    <property type="match status" value="2"/>
</dbReference>
<organism evidence="3 4">
    <name type="scientific">Lapillicoccus jejuensis</name>
    <dbReference type="NCBI Taxonomy" id="402171"/>
    <lineage>
        <taxon>Bacteria</taxon>
        <taxon>Bacillati</taxon>
        <taxon>Actinomycetota</taxon>
        <taxon>Actinomycetes</taxon>
        <taxon>Micrococcales</taxon>
        <taxon>Intrasporangiaceae</taxon>
        <taxon>Lapillicoccus</taxon>
    </lineage>
</organism>
<dbReference type="AlphaFoldDB" id="A0A542DWE1"/>
<dbReference type="InterPro" id="IPR029069">
    <property type="entry name" value="HotDog_dom_sf"/>
</dbReference>
<proteinExistence type="predicted"/>
<feature type="domain" description="Acyl-CoA thioesterase-like N-terminal HotDog" evidence="1">
    <location>
        <begin position="25"/>
        <end position="115"/>
    </location>
</feature>